<feature type="domain" description="DSBA-like thioredoxin" evidence="1">
    <location>
        <begin position="3"/>
        <end position="203"/>
    </location>
</feature>
<dbReference type="GO" id="GO:0005777">
    <property type="term" value="C:peroxisome"/>
    <property type="evidence" value="ECO:0007669"/>
    <property type="project" value="TreeGrafter"/>
</dbReference>
<dbReference type="Gene3D" id="3.40.30.10">
    <property type="entry name" value="Glutaredoxin"/>
    <property type="match status" value="2"/>
</dbReference>
<dbReference type="InterPro" id="IPR001853">
    <property type="entry name" value="DSBA-like_thioredoxin_dom"/>
</dbReference>
<dbReference type="GO" id="GO:0004602">
    <property type="term" value="F:glutathione peroxidase activity"/>
    <property type="evidence" value="ECO:0007669"/>
    <property type="project" value="TreeGrafter"/>
</dbReference>
<gene>
    <name evidence="2" type="ORF">BCR33DRAFT_706058</name>
</gene>
<evidence type="ECO:0000313" key="2">
    <source>
        <dbReference type="EMBL" id="ORY24540.1"/>
    </source>
</evidence>
<accession>A0A1Y2AQG5</accession>
<evidence type="ECO:0000259" key="1">
    <source>
        <dbReference type="Pfam" id="PF01323"/>
    </source>
</evidence>
<dbReference type="EMBL" id="MCGO01000141">
    <property type="protein sequence ID" value="ORY24540.1"/>
    <property type="molecule type" value="Genomic_DNA"/>
</dbReference>
<dbReference type="STRING" id="329046.A0A1Y2AQG5"/>
<reference evidence="2 3" key="1">
    <citation type="submission" date="2016-07" db="EMBL/GenBank/DDBJ databases">
        <title>Pervasive Adenine N6-methylation of Active Genes in Fungi.</title>
        <authorList>
            <consortium name="DOE Joint Genome Institute"/>
            <person name="Mondo S.J."/>
            <person name="Dannebaum R.O."/>
            <person name="Kuo R.C."/>
            <person name="Labutti K."/>
            <person name="Haridas S."/>
            <person name="Kuo A."/>
            <person name="Salamov A."/>
            <person name="Ahrendt S.R."/>
            <person name="Lipzen A."/>
            <person name="Sullivan W."/>
            <person name="Andreopoulos W.B."/>
            <person name="Clum A."/>
            <person name="Lindquist E."/>
            <person name="Daum C."/>
            <person name="Ramamoorthy G.K."/>
            <person name="Gryganskyi A."/>
            <person name="Culley D."/>
            <person name="Magnuson J.K."/>
            <person name="James T.Y."/>
            <person name="O'Malley M.A."/>
            <person name="Stajich J.E."/>
            <person name="Spatafora J.W."/>
            <person name="Visel A."/>
            <person name="Grigoriev I.V."/>
        </authorList>
    </citation>
    <scope>NUCLEOTIDE SEQUENCE [LARGE SCALE GENOMIC DNA]</scope>
    <source>
        <strain evidence="2 3">JEL800</strain>
    </source>
</reference>
<dbReference type="Pfam" id="PF01323">
    <property type="entry name" value="DSBA"/>
    <property type="match status" value="2"/>
</dbReference>
<organism evidence="2 3">
    <name type="scientific">Rhizoclosmatium globosum</name>
    <dbReference type="NCBI Taxonomy" id="329046"/>
    <lineage>
        <taxon>Eukaryota</taxon>
        <taxon>Fungi</taxon>
        <taxon>Fungi incertae sedis</taxon>
        <taxon>Chytridiomycota</taxon>
        <taxon>Chytridiomycota incertae sedis</taxon>
        <taxon>Chytridiomycetes</taxon>
        <taxon>Chytridiales</taxon>
        <taxon>Chytriomycetaceae</taxon>
        <taxon>Rhizoclosmatium</taxon>
    </lineage>
</organism>
<name>A0A1Y2AQG5_9FUNG</name>
<dbReference type="SUPFAM" id="SSF52833">
    <property type="entry name" value="Thioredoxin-like"/>
    <property type="match status" value="2"/>
</dbReference>
<feature type="domain" description="DSBA-like thioredoxin" evidence="1">
    <location>
        <begin position="241"/>
        <end position="441"/>
    </location>
</feature>
<dbReference type="GO" id="GO:0004364">
    <property type="term" value="F:glutathione transferase activity"/>
    <property type="evidence" value="ECO:0007669"/>
    <property type="project" value="TreeGrafter"/>
</dbReference>
<dbReference type="PANTHER" id="PTHR42943">
    <property type="entry name" value="GLUTATHIONE S-TRANSFERASE KAPPA"/>
    <property type="match status" value="1"/>
</dbReference>
<dbReference type="InterPro" id="IPR036249">
    <property type="entry name" value="Thioredoxin-like_sf"/>
</dbReference>
<dbReference type="Proteomes" id="UP000193642">
    <property type="component" value="Unassembled WGS sequence"/>
</dbReference>
<proteinExistence type="predicted"/>
<dbReference type="PANTHER" id="PTHR42943:SF2">
    <property type="entry name" value="GLUTATHIONE S-TRANSFERASE KAPPA 1"/>
    <property type="match status" value="1"/>
</dbReference>
<evidence type="ECO:0000313" key="3">
    <source>
        <dbReference type="Proteomes" id="UP000193642"/>
    </source>
</evidence>
<comment type="caution">
    <text evidence="2">The sequence shown here is derived from an EMBL/GenBank/DDBJ whole genome shotgun (WGS) entry which is preliminary data.</text>
</comment>
<protein>
    <submittedName>
        <fullName evidence="2">Thioredoxin-like protein</fullName>
    </submittedName>
</protein>
<dbReference type="AlphaFoldDB" id="A0A1Y2AQG5"/>
<dbReference type="GO" id="GO:0005739">
    <property type="term" value="C:mitochondrion"/>
    <property type="evidence" value="ECO:0007669"/>
    <property type="project" value="TreeGrafter"/>
</dbReference>
<dbReference type="InterPro" id="IPR051924">
    <property type="entry name" value="GST_Kappa/NadH"/>
</dbReference>
<dbReference type="GO" id="GO:0006749">
    <property type="term" value="P:glutathione metabolic process"/>
    <property type="evidence" value="ECO:0007669"/>
    <property type="project" value="TreeGrafter"/>
</dbReference>
<dbReference type="OrthoDB" id="4664297at2759"/>
<sequence length="461" mass="51349">MKLEFFYDIVCPYAYIASVRLSALRVKVGESDVEFTPVLLGGIYDQTKAPQGKAGSATDAQPKQKSVILKQDFERTLATHKIPLVWNKKHPVRTLDALRALTSVTNQSDRKRLTHALFKAYWVNGLDVSQKAVILNVAKSVNVALKEECWNDKQVSTALHEATTRVVELGAPGVPFFYLPQTISGEPACYWGGDRLVFVESHLRSLQFKETNPSSTSLPPPFPQLRLAPSSSFPLKKERNLIFFWDFSSPWSYLGFNVVKDRLQPLCGPNLKITHVPIVIGGIFNELGSGNILSLPPQKQRYGVKDMQDWIHHWNALPLEHTSQPPHPTTLLWPDRFPIRSVTASRVAILYPETTTCLFDASWRFNEDVSDANGVEHVLVEEGYGDDEAADMVAKATSDSAVKQALWENMAWAKRCGVFGVPSFVVCEFGVVWGQDRVMDVVADLLAGVKVVDGKKGASRL</sequence>
<keyword evidence="3" id="KW-1185">Reference proteome</keyword>